<keyword evidence="4" id="KW-1185">Reference proteome</keyword>
<name>A0A9P4R078_9PLEO</name>
<dbReference type="InterPro" id="IPR036045">
    <property type="entry name" value="Sec1-like_sf"/>
</dbReference>
<dbReference type="InterPro" id="IPR027482">
    <property type="entry name" value="Sec1-like_dom2"/>
</dbReference>
<proteinExistence type="inferred from homology"/>
<reference evidence="3" key="1">
    <citation type="journal article" date="2020" name="Stud. Mycol.">
        <title>101 Dothideomycetes genomes: a test case for predicting lifestyles and emergence of pathogens.</title>
        <authorList>
            <person name="Haridas S."/>
            <person name="Albert R."/>
            <person name="Binder M."/>
            <person name="Bloem J."/>
            <person name="Labutti K."/>
            <person name="Salamov A."/>
            <person name="Andreopoulos B."/>
            <person name="Baker S."/>
            <person name="Barry K."/>
            <person name="Bills G."/>
            <person name="Bluhm B."/>
            <person name="Cannon C."/>
            <person name="Castanera R."/>
            <person name="Culley D."/>
            <person name="Daum C."/>
            <person name="Ezra D."/>
            <person name="Gonzalez J."/>
            <person name="Henrissat B."/>
            <person name="Kuo A."/>
            <person name="Liang C."/>
            <person name="Lipzen A."/>
            <person name="Lutzoni F."/>
            <person name="Magnuson J."/>
            <person name="Mondo S."/>
            <person name="Nolan M."/>
            <person name="Ohm R."/>
            <person name="Pangilinan J."/>
            <person name="Park H.-J."/>
            <person name="Ramirez L."/>
            <person name="Alfaro M."/>
            <person name="Sun H."/>
            <person name="Tritt A."/>
            <person name="Yoshinaga Y."/>
            <person name="Zwiers L.-H."/>
            <person name="Turgeon B."/>
            <person name="Goodwin S."/>
            <person name="Spatafora J."/>
            <person name="Crous P."/>
            <person name="Grigoriev I."/>
        </authorList>
    </citation>
    <scope>NUCLEOTIDE SEQUENCE</scope>
    <source>
        <strain evidence="3">CBS 125425</strain>
    </source>
</reference>
<organism evidence="3 4">
    <name type="scientific">Polyplosphaeria fusca</name>
    <dbReference type="NCBI Taxonomy" id="682080"/>
    <lineage>
        <taxon>Eukaryota</taxon>
        <taxon>Fungi</taxon>
        <taxon>Dikarya</taxon>
        <taxon>Ascomycota</taxon>
        <taxon>Pezizomycotina</taxon>
        <taxon>Dothideomycetes</taxon>
        <taxon>Pleosporomycetidae</taxon>
        <taxon>Pleosporales</taxon>
        <taxon>Tetraplosphaeriaceae</taxon>
        <taxon>Polyplosphaeria</taxon>
    </lineage>
</organism>
<comment type="similarity">
    <text evidence="1">Belongs to the STXBP/unc-18/SEC1 family.</text>
</comment>
<dbReference type="EMBL" id="ML996119">
    <property type="protein sequence ID" value="KAF2737073.1"/>
    <property type="molecule type" value="Genomic_DNA"/>
</dbReference>
<comment type="caution">
    <text evidence="3">The sequence shown here is derived from an EMBL/GenBank/DDBJ whole genome shotgun (WGS) entry which is preliminary data.</text>
</comment>
<dbReference type="InterPro" id="IPR001619">
    <property type="entry name" value="Sec1-like"/>
</dbReference>
<evidence type="ECO:0000256" key="1">
    <source>
        <dbReference type="ARBA" id="ARBA00009884"/>
    </source>
</evidence>
<dbReference type="PANTHER" id="PTHR11679">
    <property type="entry name" value="VESICLE PROTEIN SORTING-ASSOCIATED"/>
    <property type="match status" value="1"/>
</dbReference>
<gene>
    <name evidence="3" type="ORF">EJ04DRAFT_510615</name>
</gene>
<dbReference type="GO" id="GO:0016192">
    <property type="term" value="P:vesicle-mediated transport"/>
    <property type="evidence" value="ECO:0007669"/>
    <property type="project" value="InterPro"/>
</dbReference>
<dbReference type="AlphaFoldDB" id="A0A9P4R078"/>
<evidence type="ECO:0000313" key="4">
    <source>
        <dbReference type="Proteomes" id="UP000799444"/>
    </source>
</evidence>
<dbReference type="Gene3D" id="3.40.50.1910">
    <property type="match status" value="1"/>
</dbReference>
<accession>A0A9P4R078</accession>
<evidence type="ECO:0000256" key="2">
    <source>
        <dbReference type="SAM" id="MobiDB-lite"/>
    </source>
</evidence>
<protein>
    <submittedName>
        <fullName evidence="3">Golgi transport protein Sly1</fullName>
    </submittedName>
</protein>
<dbReference type="SUPFAM" id="SSF56815">
    <property type="entry name" value="Sec1/munc18-like (SM) proteins"/>
    <property type="match status" value="1"/>
</dbReference>
<dbReference type="Gene3D" id="3.40.50.2060">
    <property type="match status" value="1"/>
</dbReference>
<dbReference type="Gene3D" id="3.90.830.10">
    <property type="entry name" value="Syntaxin Binding Protein 1, Chain A, domain 2"/>
    <property type="match status" value="1"/>
</dbReference>
<dbReference type="PIRSF" id="PIRSF005715">
    <property type="entry name" value="VPS45_Sec1"/>
    <property type="match status" value="1"/>
</dbReference>
<dbReference type="Pfam" id="PF00995">
    <property type="entry name" value="Sec1"/>
    <property type="match status" value="1"/>
</dbReference>
<dbReference type="Gene3D" id="1.25.40.60">
    <property type="match status" value="1"/>
</dbReference>
<feature type="region of interest" description="Disordered" evidence="2">
    <location>
        <begin position="21"/>
        <end position="45"/>
    </location>
</feature>
<dbReference type="OrthoDB" id="10251230at2759"/>
<dbReference type="Proteomes" id="UP000799444">
    <property type="component" value="Unassembled WGS sequence"/>
</dbReference>
<dbReference type="InterPro" id="IPR043127">
    <property type="entry name" value="Sec-1-like_dom3a"/>
</dbReference>
<evidence type="ECO:0000313" key="3">
    <source>
        <dbReference type="EMBL" id="KAF2737073.1"/>
    </source>
</evidence>
<dbReference type="InterPro" id="IPR043154">
    <property type="entry name" value="Sec-1-like_dom1"/>
</dbReference>
<sequence length="689" mass="75733">MATLRDRQKAAIERILNLNAPIEPGSESNDVADPTPPSTNAPILSENGEPIWKVLVFDDFSRDVVSSVLRVNDLRSHGVTLYLNINTSRHAIPDVPVIYLIDPNPANLQIVTSDLSRDLYSTAYINFLTSISRPLLEDFGGQTVSSGTADHIAQLYDQTLNYLVTEADLFSLGIDGAYRILNSAKTTDAQLDITIDKIVSGLFSVVVTLGTIPIIRCPKGGAAEMISAKLDRKVRDHILNSQKNLFSGADRGSSAAVSSRPVLIIVDRNVDLIPMFSHSWTYQSLIHDVLDMRLNKITMSVPNDENNLEKGFKKQSYDLTSSDAFWARNALAPFPQVIEEVTNELAKWTEDSNELTKKTGTSSLDDLQADANSSAAAHLKAAITQLPELRERKGLIDMHMNILNALSTGLKERKIDEYFELEQNNVNKQTKAQIMELIKNPEKGNEPQDKTRLFIQWYLTTEQDVSRSDLDGFIKALQEAGADTTSINYVKTVRQLTRMTMISSAPTQPAQQSSDLFRGFSSISSRVTDRLKDAGLSANLDGLVSGIKNMLPVNKDSTLAKITESIMDPQNASSSAISKTESYLYFDPRSANARGTLPPASQARNQQSTTRGIEASFGQKRQGFSEAIVFPVGGGSTEEYANLCEWTKRTSAGQGGTAQKRRIVYGSTGLLSPTEFIKKDLEVLGKESP</sequence>